<name>A8F4J7_PSELT</name>
<evidence type="ECO:0000313" key="3">
    <source>
        <dbReference type="Proteomes" id="UP000002016"/>
    </source>
</evidence>
<protein>
    <recommendedName>
        <fullName evidence="1">GerMN domain-containing protein</fullName>
    </recommendedName>
</protein>
<dbReference type="Pfam" id="PF10646">
    <property type="entry name" value="Germane"/>
    <property type="match status" value="1"/>
</dbReference>
<keyword evidence="3" id="KW-1185">Reference proteome</keyword>
<gene>
    <name evidence="2" type="ordered locus">Tlet_0514</name>
</gene>
<evidence type="ECO:0000259" key="1">
    <source>
        <dbReference type="Pfam" id="PF10646"/>
    </source>
</evidence>
<organism evidence="2 3">
    <name type="scientific">Pseudothermotoga lettingae (strain ATCC BAA-301 / DSM 14385 / NBRC 107922 / TMO)</name>
    <name type="common">Thermotoga lettingae</name>
    <dbReference type="NCBI Taxonomy" id="416591"/>
    <lineage>
        <taxon>Bacteria</taxon>
        <taxon>Thermotogati</taxon>
        <taxon>Thermotogota</taxon>
        <taxon>Thermotogae</taxon>
        <taxon>Thermotogales</taxon>
        <taxon>Thermotogaceae</taxon>
        <taxon>Pseudothermotoga</taxon>
    </lineage>
</organism>
<sequence>MRNLKFSILMCLVVVTAFCRNFTLFYLNDNLSPVSYTIDYEGDNAVAFLMEKLAQPVKDTISFVPKELLRAYFFVERSLVIDLKSSAIKNLNFDQERYLLHQILRTIFENFKGLDSVYILIDGKRQDKLVNYVDIRYGFSRKIWSSWPVEGGL</sequence>
<dbReference type="HOGENOM" id="CLU_147456_0_0_0"/>
<feature type="domain" description="GerMN" evidence="1">
    <location>
        <begin position="23"/>
        <end position="126"/>
    </location>
</feature>
<dbReference type="Proteomes" id="UP000002016">
    <property type="component" value="Chromosome"/>
</dbReference>
<evidence type="ECO:0000313" key="2">
    <source>
        <dbReference type="EMBL" id="ABV33081.1"/>
    </source>
</evidence>
<proteinExistence type="predicted"/>
<dbReference type="STRING" id="416591.Tlet_0514"/>
<dbReference type="AlphaFoldDB" id="A8F4J7"/>
<dbReference type="RefSeq" id="WP_012002562.1">
    <property type="nucleotide sequence ID" value="NC_009828.1"/>
</dbReference>
<dbReference type="InterPro" id="IPR019606">
    <property type="entry name" value="GerMN"/>
</dbReference>
<dbReference type="OrthoDB" id="47565at2"/>
<reference evidence="2 3" key="1">
    <citation type="submission" date="2007-08" db="EMBL/GenBank/DDBJ databases">
        <title>Complete sequence of Thermotoga lettingae TMO.</title>
        <authorList>
            <consortium name="US DOE Joint Genome Institute"/>
            <person name="Copeland A."/>
            <person name="Lucas S."/>
            <person name="Lapidus A."/>
            <person name="Barry K."/>
            <person name="Glavina del Rio T."/>
            <person name="Dalin E."/>
            <person name="Tice H."/>
            <person name="Pitluck S."/>
            <person name="Foster B."/>
            <person name="Bruce D."/>
            <person name="Schmutz J."/>
            <person name="Larimer F."/>
            <person name="Land M."/>
            <person name="Hauser L."/>
            <person name="Kyrpides N."/>
            <person name="Mikhailova N."/>
            <person name="Nelson K."/>
            <person name="Gogarten J.P."/>
            <person name="Noll K."/>
            <person name="Richardson P."/>
        </authorList>
    </citation>
    <scope>NUCLEOTIDE SEQUENCE [LARGE SCALE GENOMIC DNA]</scope>
    <source>
        <strain evidence="3">ATCC BAA-301 / DSM 14385 / NBRC 107922 / TMO</strain>
    </source>
</reference>
<dbReference type="EMBL" id="CP000812">
    <property type="protein sequence ID" value="ABV33081.1"/>
    <property type="molecule type" value="Genomic_DNA"/>
</dbReference>
<accession>A8F4J7</accession>
<reference evidence="2 3" key="2">
    <citation type="journal article" date="2009" name="Proc. Natl. Acad. Sci. U.S.A.">
        <title>On the chimeric nature, thermophilic origin, and phylogenetic placement of the Thermotogales.</title>
        <authorList>
            <person name="Zhaxybayeva O."/>
            <person name="Swithers K.S."/>
            <person name="Lapierre P."/>
            <person name="Fournier G.P."/>
            <person name="Bickhart D.M."/>
            <person name="DeBoy R.T."/>
            <person name="Nelson K.E."/>
            <person name="Nesbo C.L."/>
            <person name="Doolittle W.F."/>
            <person name="Gogarten J.P."/>
            <person name="Noll K.M."/>
        </authorList>
    </citation>
    <scope>NUCLEOTIDE SEQUENCE [LARGE SCALE GENOMIC DNA]</scope>
    <source>
        <strain evidence="3">ATCC BAA-301 / DSM 14385 / NBRC 107922 / TMO</strain>
    </source>
</reference>
<dbReference type="KEGG" id="tle:Tlet_0514"/>